<dbReference type="InterPro" id="IPR011794">
    <property type="entry name" value="MerR"/>
</dbReference>
<keyword evidence="3" id="KW-0476">Mercury</keyword>
<reference evidence="10" key="1">
    <citation type="submission" date="2014-09" db="EMBL/GenBank/DDBJ databases">
        <authorList>
            <person name="GOMEZ-VALERO Laura"/>
        </authorList>
    </citation>
    <scope>NUCLEOTIDE SEQUENCE</scope>
    <source>
        <strain evidence="10">LLAP-10</strain>
        <plasmid evidence="10">II</plasmid>
    </source>
</reference>
<dbReference type="PANTHER" id="PTHR30204">
    <property type="entry name" value="REDOX-CYCLING DRUG-SENSING TRANSCRIPTIONAL ACTIVATOR SOXR"/>
    <property type="match status" value="1"/>
</dbReference>
<keyword evidence="11" id="KW-1185">Reference proteome</keyword>
<dbReference type="InterPro" id="IPR000551">
    <property type="entry name" value="MerR-type_HTH_dom"/>
</dbReference>
<dbReference type="InterPro" id="IPR047057">
    <property type="entry name" value="MerR_fam"/>
</dbReference>
<name>A0A098GB15_9GAMM</name>
<keyword evidence="10" id="KW-0614">Plasmid</keyword>
<sequence length="131" mass="15474">MTRTISKVAKELDINVETIRFYERRGLIKQPSKPEIGYRHYPKDIVNRIRFIKRSQELGFTLDEIANLLNLNDRPCRLVHQLAEHKLIAVQEKMTDLRRLEEALKKLLEQCHSNNDDTHCPIIDSLQPWSN</sequence>
<dbReference type="SMART" id="SM00422">
    <property type="entry name" value="HTH_MERR"/>
    <property type="match status" value="1"/>
</dbReference>
<dbReference type="PRINTS" id="PR00040">
    <property type="entry name" value="HTHMERR"/>
</dbReference>
<dbReference type="GO" id="GO:0046689">
    <property type="term" value="P:response to mercury ion"/>
    <property type="evidence" value="ECO:0007669"/>
    <property type="project" value="UniProtKB-KW"/>
</dbReference>
<evidence type="ECO:0000256" key="4">
    <source>
        <dbReference type="ARBA" id="ARBA00023015"/>
    </source>
</evidence>
<dbReference type="PANTHER" id="PTHR30204:SF94">
    <property type="entry name" value="HEAVY METAL-DEPENDENT TRANSCRIPTIONAL REGULATOR HI_0293-RELATED"/>
    <property type="match status" value="1"/>
</dbReference>
<evidence type="ECO:0000256" key="6">
    <source>
        <dbReference type="ARBA" id="ARBA00023163"/>
    </source>
</evidence>
<evidence type="ECO:0000256" key="5">
    <source>
        <dbReference type="ARBA" id="ARBA00023125"/>
    </source>
</evidence>
<dbReference type="Pfam" id="PF13411">
    <property type="entry name" value="MerR_1"/>
    <property type="match status" value="1"/>
</dbReference>
<dbReference type="SUPFAM" id="SSF46955">
    <property type="entry name" value="Putative DNA-binding domain"/>
    <property type="match status" value="1"/>
</dbReference>
<evidence type="ECO:0000313" key="11">
    <source>
        <dbReference type="Proteomes" id="UP000032430"/>
    </source>
</evidence>
<gene>
    <name evidence="10" type="primary">merR</name>
    <name evidence="10" type="ORF">LFA_pA0068</name>
</gene>
<dbReference type="OrthoDB" id="9808480at2"/>
<dbReference type="Gene3D" id="1.10.1660.10">
    <property type="match status" value="1"/>
</dbReference>
<dbReference type="AlphaFoldDB" id="A0A098GB15"/>
<dbReference type="RefSeq" id="WP_045097782.1">
    <property type="nucleotide sequence ID" value="NZ_LN614828.1"/>
</dbReference>
<dbReference type="EMBL" id="LN614828">
    <property type="protein sequence ID" value="CEG59175.1"/>
    <property type="molecule type" value="Genomic_DNA"/>
</dbReference>
<dbReference type="KEGG" id="lfa:LFA_pA0068"/>
<keyword evidence="4" id="KW-0805">Transcription regulation</keyword>
<dbReference type="PROSITE" id="PS50937">
    <property type="entry name" value="HTH_MERR_2"/>
    <property type="match status" value="1"/>
</dbReference>
<dbReference type="NCBIfam" id="TIGR02051">
    <property type="entry name" value="MerR"/>
    <property type="match status" value="1"/>
</dbReference>
<protein>
    <recommendedName>
        <fullName evidence="1">Mercuric resistance operon regulatory protein</fullName>
    </recommendedName>
</protein>
<evidence type="ECO:0000256" key="2">
    <source>
        <dbReference type="ARBA" id="ARBA00022466"/>
    </source>
</evidence>
<proteinExistence type="predicted"/>
<dbReference type="HOGENOM" id="CLU_060077_2_0_6"/>
<keyword evidence="8" id="KW-0175">Coiled coil</keyword>
<dbReference type="Proteomes" id="UP000032430">
    <property type="component" value="Plasmid II"/>
</dbReference>
<evidence type="ECO:0000313" key="10">
    <source>
        <dbReference type="EMBL" id="CEG59175.1"/>
    </source>
</evidence>
<dbReference type="CDD" id="cd04783">
    <property type="entry name" value="HTH_MerR1"/>
    <property type="match status" value="1"/>
</dbReference>
<dbReference type="GO" id="GO:0045340">
    <property type="term" value="F:mercury ion binding"/>
    <property type="evidence" value="ECO:0007669"/>
    <property type="project" value="InterPro"/>
</dbReference>
<organism evidence="10 11">
    <name type="scientific">Legionella fallonii LLAP-10</name>
    <dbReference type="NCBI Taxonomy" id="1212491"/>
    <lineage>
        <taxon>Bacteria</taxon>
        <taxon>Pseudomonadati</taxon>
        <taxon>Pseudomonadota</taxon>
        <taxon>Gammaproteobacteria</taxon>
        <taxon>Legionellales</taxon>
        <taxon>Legionellaceae</taxon>
        <taxon>Legionella</taxon>
    </lineage>
</organism>
<geneLocation type="plasmid" evidence="11">
    <name>LLAP10_pA</name>
</geneLocation>
<evidence type="ECO:0000259" key="9">
    <source>
        <dbReference type="PROSITE" id="PS50937"/>
    </source>
</evidence>
<evidence type="ECO:0000256" key="8">
    <source>
        <dbReference type="SAM" id="Coils"/>
    </source>
</evidence>
<evidence type="ECO:0000256" key="7">
    <source>
        <dbReference type="ARBA" id="ARBA00024874"/>
    </source>
</evidence>
<dbReference type="GO" id="GO:0003700">
    <property type="term" value="F:DNA-binding transcription factor activity"/>
    <property type="evidence" value="ECO:0007669"/>
    <property type="project" value="InterPro"/>
</dbReference>
<keyword evidence="6" id="KW-0804">Transcription</keyword>
<comment type="function">
    <text evidence="7">Mediates the mercuric-dependent induction of mercury resistance operon. In the absence of mercury MerR represses transcription by binding tightly to the mer operator region; when mercury is present the dimeric complex binds a single ion and becomes a potent transcriptional activator, while remaining bound to the mer site.</text>
</comment>
<dbReference type="InterPro" id="IPR009061">
    <property type="entry name" value="DNA-bd_dom_put_sf"/>
</dbReference>
<dbReference type="PROSITE" id="PS00552">
    <property type="entry name" value="HTH_MERR_1"/>
    <property type="match status" value="1"/>
</dbReference>
<keyword evidence="5" id="KW-0238">DNA-binding</keyword>
<evidence type="ECO:0000256" key="1">
    <source>
        <dbReference type="ARBA" id="ARBA00017146"/>
    </source>
</evidence>
<evidence type="ECO:0000256" key="3">
    <source>
        <dbReference type="ARBA" id="ARBA00022914"/>
    </source>
</evidence>
<dbReference type="GO" id="GO:0003677">
    <property type="term" value="F:DNA binding"/>
    <property type="evidence" value="ECO:0007669"/>
    <property type="project" value="UniProtKB-KW"/>
</dbReference>
<feature type="coiled-coil region" evidence="8">
    <location>
        <begin position="90"/>
        <end position="117"/>
    </location>
</feature>
<accession>A0A098GB15</accession>
<feature type="domain" description="HTH merR-type" evidence="9">
    <location>
        <begin position="1"/>
        <end position="71"/>
    </location>
</feature>
<keyword evidence="2" id="KW-0475">Mercuric resistance</keyword>